<dbReference type="EMBL" id="MCFN01000505">
    <property type="protein sequence ID" value="OXB57928.1"/>
    <property type="molecule type" value="Genomic_DNA"/>
</dbReference>
<evidence type="ECO:0000313" key="5">
    <source>
        <dbReference type="EMBL" id="OXB57928.1"/>
    </source>
</evidence>
<dbReference type="AlphaFoldDB" id="A0A226MRN8"/>
<keyword evidence="2" id="KW-0963">Cytoplasm</keyword>
<organism evidence="5 6">
    <name type="scientific">Callipepla squamata</name>
    <name type="common">Scaled quail</name>
    <dbReference type="NCBI Taxonomy" id="9009"/>
    <lineage>
        <taxon>Eukaryota</taxon>
        <taxon>Metazoa</taxon>
        <taxon>Chordata</taxon>
        <taxon>Craniata</taxon>
        <taxon>Vertebrata</taxon>
        <taxon>Euteleostomi</taxon>
        <taxon>Archelosauria</taxon>
        <taxon>Archosauria</taxon>
        <taxon>Dinosauria</taxon>
        <taxon>Saurischia</taxon>
        <taxon>Theropoda</taxon>
        <taxon>Coelurosauria</taxon>
        <taxon>Aves</taxon>
        <taxon>Neognathae</taxon>
        <taxon>Galloanserae</taxon>
        <taxon>Galliformes</taxon>
        <taxon>Odontophoridae</taxon>
        <taxon>Callipepla</taxon>
    </lineage>
</organism>
<dbReference type="GO" id="GO:0005737">
    <property type="term" value="C:cytoplasm"/>
    <property type="evidence" value="ECO:0007669"/>
    <property type="project" value="UniProtKB-SubCell"/>
</dbReference>
<dbReference type="OrthoDB" id="2160759at2759"/>
<gene>
    <name evidence="5" type="ORF">ASZ78_003914</name>
</gene>
<proteinExistence type="predicted"/>
<evidence type="ECO:0000313" key="6">
    <source>
        <dbReference type="Proteomes" id="UP000198323"/>
    </source>
</evidence>
<feature type="coiled-coil region" evidence="4">
    <location>
        <begin position="138"/>
        <end position="183"/>
    </location>
</feature>
<keyword evidence="3 4" id="KW-0175">Coiled coil</keyword>
<comment type="caution">
    <text evidence="5">The sequence shown here is derived from an EMBL/GenBank/DDBJ whole genome shotgun (WGS) entry which is preliminary data.</text>
</comment>
<dbReference type="Proteomes" id="UP000198323">
    <property type="component" value="Unassembled WGS sequence"/>
</dbReference>
<evidence type="ECO:0000256" key="4">
    <source>
        <dbReference type="SAM" id="Coils"/>
    </source>
</evidence>
<evidence type="ECO:0000256" key="3">
    <source>
        <dbReference type="ARBA" id="ARBA00023054"/>
    </source>
</evidence>
<evidence type="ECO:0000256" key="2">
    <source>
        <dbReference type="ARBA" id="ARBA00022490"/>
    </source>
</evidence>
<dbReference type="PANTHER" id="PTHR18875:SF8">
    <property type="entry name" value="COILED-COIL DOMAIN-CONTAINING PROTEIN 18"/>
    <property type="match status" value="1"/>
</dbReference>
<sequence>MQEELSAKTLKINTLQQEIAKKSSQLSALKKELEEKAVAYSAGTARSTELEQELMVKNKHIRELEKTVSEKHKQLTSAFEKAKLIHLEQHRDMEKQIELLQTQLGEKCQQLVEQETTITVLQQEIVHKQHHIESLDGLLTESREVKQLESALDACKEEFVLYVRKTEEDKEMFENQLKKKSEEVIACFGSFSVLQR</sequence>
<dbReference type="Gene3D" id="1.10.287.1490">
    <property type="match status" value="1"/>
</dbReference>
<accession>A0A226MRN8</accession>
<dbReference type="STRING" id="9009.A0A226MRN8"/>
<dbReference type="PANTHER" id="PTHR18875">
    <property type="entry name" value="SARCOMA ANTIGEN NY-SAR-24/CYTOSKELETAL PROTEIN SOJO"/>
    <property type="match status" value="1"/>
</dbReference>
<reference evidence="5 6" key="1">
    <citation type="submission" date="2016-07" db="EMBL/GenBank/DDBJ databases">
        <title>Disparate Historic Effective Population Sizes Predicted by Modern Levels of Genome Diversity for the Scaled Quail (Callipepla squamata) and the Northern Bobwhite (Colinus virginianus): Inferences from First and Second Generation Draft Genome Assemblies for Sympatric New World Quail.</title>
        <authorList>
            <person name="Oldeschulte D.L."/>
            <person name="Halley Y.A."/>
            <person name="Bhattarai E.K."/>
            <person name="Brashear W.A."/>
            <person name="Hill J."/>
            <person name="Metz R.P."/>
            <person name="Johnson C.D."/>
            <person name="Rollins D."/>
            <person name="Peterson M.J."/>
            <person name="Bickhart D.M."/>
            <person name="Decker J.E."/>
            <person name="Seabury C.M."/>
        </authorList>
    </citation>
    <scope>NUCLEOTIDE SEQUENCE [LARGE SCALE GENOMIC DNA]</scope>
    <source>
        <strain evidence="5 6">Texas</strain>
        <tissue evidence="5">Leg muscle</tissue>
    </source>
</reference>
<keyword evidence="6" id="KW-1185">Reference proteome</keyword>
<evidence type="ECO:0000256" key="1">
    <source>
        <dbReference type="ARBA" id="ARBA00004496"/>
    </source>
</evidence>
<protein>
    <submittedName>
        <fullName evidence="5">Uncharacterized protein</fullName>
    </submittedName>
</protein>
<feature type="coiled-coil region" evidence="4">
    <location>
        <begin position="12"/>
        <end position="67"/>
    </location>
</feature>
<name>A0A226MRN8_CALSU</name>
<comment type="subcellular location">
    <subcellularLocation>
        <location evidence="1">Cytoplasm</location>
    </subcellularLocation>
</comment>